<evidence type="ECO:0000256" key="3">
    <source>
        <dbReference type="ARBA" id="ARBA00022840"/>
    </source>
</evidence>
<evidence type="ECO:0000256" key="1">
    <source>
        <dbReference type="ARBA" id="ARBA00022692"/>
    </source>
</evidence>
<dbReference type="InterPro" id="IPR050173">
    <property type="entry name" value="ABC_transporter_C-like"/>
</dbReference>
<accession>A0A1I7UJI9</accession>
<dbReference type="eggNOG" id="KOG1399">
    <property type="taxonomic scope" value="Eukaryota"/>
</dbReference>
<proteinExistence type="predicted"/>
<keyword evidence="1" id="KW-0812">Transmembrane</keyword>
<dbReference type="InterPro" id="IPR036640">
    <property type="entry name" value="ABC1_TM_sf"/>
</dbReference>
<evidence type="ECO:0000256" key="2">
    <source>
        <dbReference type="ARBA" id="ARBA00022741"/>
    </source>
</evidence>
<evidence type="ECO:0000259" key="7">
    <source>
        <dbReference type="Pfam" id="PF00005"/>
    </source>
</evidence>
<dbReference type="GO" id="GO:0016887">
    <property type="term" value="F:ATP hydrolysis activity"/>
    <property type="evidence" value="ECO:0007669"/>
    <property type="project" value="InterPro"/>
</dbReference>
<organism evidence="8 9">
    <name type="scientific">Caenorhabditis tropicalis</name>
    <dbReference type="NCBI Taxonomy" id="1561998"/>
    <lineage>
        <taxon>Eukaryota</taxon>
        <taxon>Metazoa</taxon>
        <taxon>Ecdysozoa</taxon>
        <taxon>Nematoda</taxon>
        <taxon>Chromadorea</taxon>
        <taxon>Rhabditida</taxon>
        <taxon>Rhabditina</taxon>
        <taxon>Rhabditomorpha</taxon>
        <taxon>Rhabditoidea</taxon>
        <taxon>Rhabditidae</taxon>
        <taxon>Peloderinae</taxon>
        <taxon>Caenorhabditis</taxon>
    </lineage>
</organism>
<dbReference type="AlphaFoldDB" id="A0A1I7UJI9"/>
<dbReference type="SUPFAM" id="SSF90123">
    <property type="entry name" value="ABC transporter transmembrane region"/>
    <property type="match status" value="1"/>
</dbReference>
<dbReference type="STRING" id="1561998.A0A1I7UJI9"/>
<keyword evidence="8" id="KW-1185">Reference proteome</keyword>
<feature type="region of interest" description="Disordered" evidence="6">
    <location>
        <begin position="390"/>
        <end position="409"/>
    </location>
</feature>
<dbReference type="GO" id="GO:0016020">
    <property type="term" value="C:membrane"/>
    <property type="evidence" value="ECO:0007669"/>
    <property type="project" value="InterPro"/>
</dbReference>
<dbReference type="eggNOG" id="KOG0054">
    <property type="taxonomic scope" value="Eukaryota"/>
</dbReference>
<dbReference type="WBParaSite" id="Csp11.Scaffold629.g9961.t1">
    <property type="protein sequence ID" value="Csp11.Scaffold629.g9961.t1"/>
    <property type="gene ID" value="Csp11.Scaffold629.g9961"/>
</dbReference>
<keyword evidence="4" id="KW-1133">Transmembrane helix</keyword>
<name>A0A1I7UJI9_9PELO</name>
<dbReference type="InterPro" id="IPR027417">
    <property type="entry name" value="P-loop_NTPase"/>
</dbReference>
<dbReference type="Gene3D" id="1.20.1560.10">
    <property type="entry name" value="ABC transporter type 1, transmembrane domain"/>
    <property type="match status" value="1"/>
</dbReference>
<protein>
    <submittedName>
        <fullName evidence="9">ABC transporter domain-containing protein</fullName>
    </submittedName>
</protein>
<reference evidence="9" key="1">
    <citation type="submission" date="2016-11" db="UniProtKB">
        <authorList>
            <consortium name="WormBaseParasite"/>
        </authorList>
    </citation>
    <scope>IDENTIFICATION</scope>
</reference>
<keyword evidence="5" id="KW-0472">Membrane</keyword>
<keyword evidence="2" id="KW-0547">Nucleotide-binding</keyword>
<feature type="domain" description="ABC transporter" evidence="7">
    <location>
        <begin position="151"/>
        <end position="203"/>
    </location>
</feature>
<dbReference type="PANTHER" id="PTHR24223">
    <property type="entry name" value="ATP-BINDING CASSETTE SUB-FAMILY C"/>
    <property type="match status" value="1"/>
</dbReference>
<dbReference type="PANTHER" id="PTHR24223:SF415">
    <property type="entry name" value="FI20190P1"/>
    <property type="match status" value="1"/>
</dbReference>
<evidence type="ECO:0000256" key="4">
    <source>
        <dbReference type="ARBA" id="ARBA00022989"/>
    </source>
</evidence>
<dbReference type="InterPro" id="IPR003439">
    <property type="entry name" value="ABC_transporter-like_ATP-bd"/>
</dbReference>
<dbReference type="Pfam" id="PF00005">
    <property type="entry name" value="ABC_tran"/>
    <property type="match status" value="1"/>
</dbReference>
<dbReference type="GO" id="GO:0005524">
    <property type="term" value="F:ATP binding"/>
    <property type="evidence" value="ECO:0007669"/>
    <property type="project" value="UniProtKB-KW"/>
</dbReference>
<dbReference type="eggNOG" id="KOG0504">
    <property type="taxonomic scope" value="Eukaryota"/>
</dbReference>
<keyword evidence="3" id="KW-0067">ATP-binding</keyword>
<dbReference type="InterPro" id="IPR036188">
    <property type="entry name" value="FAD/NAD-bd_sf"/>
</dbReference>
<dbReference type="Gene3D" id="3.40.50.300">
    <property type="entry name" value="P-loop containing nucleotide triphosphate hydrolases"/>
    <property type="match status" value="1"/>
</dbReference>
<evidence type="ECO:0000256" key="6">
    <source>
        <dbReference type="SAM" id="MobiDB-lite"/>
    </source>
</evidence>
<dbReference type="Gene3D" id="3.50.50.60">
    <property type="entry name" value="FAD/NAD(P)-binding domain"/>
    <property type="match status" value="1"/>
</dbReference>
<sequence>MVWKKYRNLTDRTTVALSTSVDRFAQCRYLSHMSNRWLATRLELLGNTTVLFASLSATLSTKYFGLTPGMAGLSVSYALTITEVLNICVRSVSEIESNIVSVERVNEYQKLESEAPWHVEGSVEEEKWPTKGKIELEGFSMRYRNGLPLVLKEIDLRIEGGEMIGVIGRTGSGKSSLTMALYRYNPLKMGEFKIYSSQKSISDSVEPGQMRAQLHCHRPSDMKLNLSSSTSNLMKAFGTKSLLNKMSSQIMNTSKEAIQPKQWLEAKIKYQPAKQRNNYKFASVEDILRSTRIAKRPETNEYDNETEAAREFVEECQSFAITCFTDFYGEREKTPTPAYYDIAQFHAERSGYLQKLIKVVPKEDRSLASRVGKNGIDKEYRKSRNIMMDSPSQNQMRTTPRMIKKSRDQTSGSLDYYSAQVGRVRASVNNVPTVVVARPRQLPVTEGLPLGTITFPLFEVQAKYCLSLISGHGKLPPNYKNSESERLQSIQNPSSYHIIIEEQWEYMKKLSEMGGFDEWKYMETIRKLYTWIMTERKKNVIGYKNVNFELVKETNDFNVIDI</sequence>
<evidence type="ECO:0000313" key="9">
    <source>
        <dbReference type="WBParaSite" id="Csp11.Scaffold629.g9961.t1"/>
    </source>
</evidence>
<dbReference type="SUPFAM" id="SSF52540">
    <property type="entry name" value="P-loop containing nucleoside triphosphate hydrolases"/>
    <property type="match status" value="1"/>
</dbReference>
<dbReference type="Proteomes" id="UP000095282">
    <property type="component" value="Unplaced"/>
</dbReference>
<evidence type="ECO:0000256" key="5">
    <source>
        <dbReference type="ARBA" id="ARBA00023136"/>
    </source>
</evidence>
<dbReference type="GO" id="GO:0042626">
    <property type="term" value="F:ATPase-coupled transmembrane transporter activity"/>
    <property type="evidence" value="ECO:0007669"/>
    <property type="project" value="TreeGrafter"/>
</dbReference>
<evidence type="ECO:0000313" key="8">
    <source>
        <dbReference type="Proteomes" id="UP000095282"/>
    </source>
</evidence>